<keyword evidence="2" id="KW-1185">Reference proteome</keyword>
<dbReference type="EMBL" id="KN838715">
    <property type="protein sequence ID" value="KIJ96629.1"/>
    <property type="molecule type" value="Genomic_DNA"/>
</dbReference>
<gene>
    <name evidence="1" type="ORF">K443DRAFT_10489</name>
</gene>
<dbReference type="HOGENOM" id="CLU_3087568_0_0_1"/>
<name>A0A0C9WKT6_9AGAR</name>
<organism evidence="1 2">
    <name type="scientific">Laccaria amethystina LaAM-08-1</name>
    <dbReference type="NCBI Taxonomy" id="1095629"/>
    <lineage>
        <taxon>Eukaryota</taxon>
        <taxon>Fungi</taxon>
        <taxon>Dikarya</taxon>
        <taxon>Basidiomycota</taxon>
        <taxon>Agaricomycotina</taxon>
        <taxon>Agaricomycetes</taxon>
        <taxon>Agaricomycetidae</taxon>
        <taxon>Agaricales</taxon>
        <taxon>Agaricineae</taxon>
        <taxon>Hydnangiaceae</taxon>
        <taxon>Laccaria</taxon>
    </lineage>
</organism>
<reference evidence="2" key="2">
    <citation type="submission" date="2015-01" db="EMBL/GenBank/DDBJ databases">
        <title>Evolutionary Origins and Diversification of the Mycorrhizal Mutualists.</title>
        <authorList>
            <consortium name="DOE Joint Genome Institute"/>
            <consortium name="Mycorrhizal Genomics Consortium"/>
            <person name="Kohler A."/>
            <person name="Kuo A."/>
            <person name="Nagy L.G."/>
            <person name="Floudas D."/>
            <person name="Copeland A."/>
            <person name="Barry K.W."/>
            <person name="Cichocki N."/>
            <person name="Veneault-Fourrey C."/>
            <person name="LaButti K."/>
            <person name="Lindquist E.A."/>
            <person name="Lipzen A."/>
            <person name="Lundell T."/>
            <person name="Morin E."/>
            <person name="Murat C."/>
            <person name="Riley R."/>
            <person name="Ohm R."/>
            <person name="Sun H."/>
            <person name="Tunlid A."/>
            <person name="Henrissat B."/>
            <person name="Grigoriev I.V."/>
            <person name="Hibbett D.S."/>
            <person name="Martin F."/>
        </authorList>
    </citation>
    <scope>NUCLEOTIDE SEQUENCE [LARGE SCALE GENOMIC DNA]</scope>
    <source>
        <strain evidence="2">LaAM-08-1</strain>
    </source>
</reference>
<evidence type="ECO:0000313" key="1">
    <source>
        <dbReference type="EMBL" id="KIJ96629.1"/>
    </source>
</evidence>
<dbReference type="Proteomes" id="UP000054477">
    <property type="component" value="Unassembled WGS sequence"/>
</dbReference>
<protein>
    <submittedName>
        <fullName evidence="1">Unplaced genomic scaffold K443scaffold_180, whole genome shotgun sequence</fullName>
    </submittedName>
</protein>
<dbReference type="AlphaFoldDB" id="A0A0C9WKT6"/>
<proteinExistence type="predicted"/>
<reference evidence="1 2" key="1">
    <citation type="submission" date="2014-04" db="EMBL/GenBank/DDBJ databases">
        <authorList>
            <consortium name="DOE Joint Genome Institute"/>
            <person name="Kuo A."/>
            <person name="Kohler A."/>
            <person name="Nagy L.G."/>
            <person name="Floudas D."/>
            <person name="Copeland A."/>
            <person name="Barry K.W."/>
            <person name="Cichocki N."/>
            <person name="Veneault-Fourrey C."/>
            <person name="LaButti K."/>
            <person name="Lindquist E.A."/>
            <person name="Lipzen A."/>
            <person name="Lundell T."/>
            <person name="Morin E."/>
            <person name="Murat C."/>
            <person name="Sun H."/>
            <person name="Tunlid A."/>
            <person name="Henrissat B."/>
            <person name="Grigoriev I.V."/>
            <person name="Hibbett D.S."/>
            <person name="Martin F."/>
            <person name="Nordberg H.P."/>
            <person name="Cantor M.N."/>
            <person name="Hua S.X."/>
        </authorList>
    </citation>
    <scope>NUCLEOTIDE SEQUENCE [LARGE SCALE GENOMIC DNA]</scope>
    <source>
        <strain evidence="1 2">LaAM-08-1</strain>
    </source>
</reference>
<evidence type="ECO:0000313" key="2">
    <source>
        <dbReference type="Proteomes" id="UP000054477"/>
    </source>
</evidence>
<accession>A0A0C9WKT6</accession>
<sequence>MPTLVGSNTVAPTLSYLESSTLTLTLTLTPNPNSNVTLGTLPFFITLRRFRR</sequence>